<dbReference type="Pfam" id="PF09584">
    <property type="entry name" value="Phageshock_PspD"/>
    <property type="match status" value="1"/>
</dbReference>
<dbReference type="EMBL" id="CGBR01000035">
    <property type="protein sequence ID" value="CFQ72666.1"/>
    <property type="molecule type" value="Genomic_DNA"/>
</dbReference>
<dbReference type="PATRIC" id="fig|630.129.peg.2095"/>
<dbReference type="AlphaFoldDB" id="A0A0E1NGL9"/>
<gene>
    <name evidence="4" type="primary">pspD</name>
    <name evidence="2" type="ORF">ERS137941_03598</name>
    <name evidence="3" type="ORF">ERS137959_01610</name>
    <name evidence="4" type="ORF">I6I39_18690</name>
</gene>
<organism evidence="2 6">
    <name type="scientific">Yersinia enterocolitica</name>
    <dbReference type="NCBI Taxonomy" id="630"/>
    <lineage>
        <taxon>Bacteria</taxon>
        <taxon>Pseudomonadati</taxon>
        <taxon>Pseudomonadota</taxon>
        <taxon>Gammaproteobacteria</taxon>
        <taxon>Enterobacterales</taxon>
        <taxon>Yersiniaceae</taxon>
        <taxon>Yersinia</taxon>
    </lineage>
</organism>
<dbReference type="Proteomes" id="UP000595309">
    <property type="component" value="Chromosome"/>
</dbReference>
<accession>A0A0E1NGL9</accession>
<dbReference type="RefSeq" id="WP_005161016.1">
    <property type="nucleotide sequence ID" value="NZ_CGBC01000020.1"/>
</dbReference>
<dbReference type="NCBIfam" id="TIGR02979">
    <property type="entry name" value="phageshock_pspD"/>
    <property type="match status" value="1"/>
</dbReference>
<evidence type="ECO:0000313" key="4">
    <source>
        <dbReference type="EMBL" id="QQU46903.1"/>
    </source>
</evidence>
<dbReference type="InterPro" id="IPR014321">
    <property type="entry name" value="Phageshock_PspD"/>
</dbReference>
<name>A0A0E1NGL9_YEREN</name>
<dbReference type="NCBIfam" id="NF007795">
    <property type="entry name" value="PRK10497.1"/>
    <property type="match status" value="1"/>
</dbReference>
<feature type="transmembrane region" description="Helical" evidence="1">
    <location>
        <begin position="12"/>
        <end position="38"/>
    </location>
</feature>
<sequence>MNNNPARSRAGVVLTTLIKIIFSVALTYGPAGAAGFIVRNVSRKPLRWLLLMMLEPMLKRAMGAAVGQFAKEKHETTAK</sequence>
<keyword evidence="1" id="KW-1133">Transmembrane helix</keyword>
<dbReference type="EMBL" id="CPXJ01000016">
    <property type="protein sequence ID" value="CND59258.1"/>
    <property type="molecule type" value="Genomic_DNA"/>
</dbReference>
<reference evidence="2 6" key="2">
    <citation type="submission" date="2015-03" db="EMBL/GenBank/DDBJ databases">
        <authorList>
            <person name="Murphy D."/>
        </authorList>
    </citation>
    <scope>NUCLEOTIDE SEQUENCE [LARGE SCALE GENOMIC DNA]</scope>
    <source>
        <strain evidence="2 6">IP26249</strain>
    </source>
</reference>
<evidence type="ECO:0000313" key="6">
    <source>
        <dbReference type="Proteomes" id="UP000048841"/>
    </source>
</evidence>
<keyword evidence="1" id="KW-0472">Membrane</keyword>
<protein>
    <submittedName>
        <fullName evidence="2">Phage shock protein D</fullName>
    </submittedName>
    <submittedName>
        <fullName evidence="4">Phage shock protein PspD</fullName>
    </submittedName>
</protein>
<dbReference type="Proteomes" id="UP000048841">
    <property type="component" value="Unassembled WGS sequence"/>
</dbReference>
<dbReference type="OMA" id="MSYGPAG"/>
<keyword evidence="1" id="KW-0812">Transmembrane</keyword>
<evidence type="ECO:0000256" key="1">
    <source>
        <dbReference type="SAM" id="Phobius"/>
    </source>
</evidence>
<evidence type="ECO:0000313" key="7">
    <source>
        <dbReference type="Proteomes" id="UP000595309"/>
    </source>
</evidence>
<reference evidence="3 5" key="1">
    <citation type="submission" date="2015-03" db="EMBL/GenBank/DDBJ databases">
        <authorList>
            <consortium name="Pathogen Informatics"/>
            <person name="Murphy D."/>
        </authorList>
    </citation>
    <scope>NUCLEOTIDE SEQUENCE [LARGE SCALE GENOMIC DNA]</scope>
    <source>
        <strain evidence="3 5">IP05342</strain>
    </source>
</reference>
<evidence type="ECO:0000313" key="3">
    <source>
        <dbReference type="EMBL" id="CND59258.1"/>
    </source>
</evidence>
<dbReference type="EMBL" id="CP068146">
    <property type="protein sequence ID" value="QQU46903.1"/>
    <property type="molecule type" value="Genomic_DNA"/>
</dbReference>
<reference evidence="4 7" key="3">
    <citation type="submission" date="2021-01" db="EMBL/GenBank/DDBJ databases">
        <title>FDA dAtabase for Regulatory Grade micrObial Sequences (FDA-ARGOS): Supporting development and validation of Infectious Disease Dx tests.</title>
        <authorList>
            <person name="Blissenbach B."/>
            <person name="Krut O."/>
            <person name="Tallon L."/>
            <person name="Sadzewicz L."/>
            <person name="Zhao X."/>
            <person name="Boylan J."/>
            <person name="Ott S."/>
            <person name="Bowen H."/>
            <person name="Vavikolanu K."/>
            <person name="Mehta A."/>
            <person name="Aluvathingal J."/>
            <person name="Nadendla S."/>
            <person name="Yan Y."/>
            <person name="Sichtig H."/>
        </authorList>
    </citation>
    <scope>NUCLEOTIDE SEQUENCE [LARGE SCALE GENOMIC DNA]</scope>
    <source>
        <strain evidence="4 7">FDAARGOS_1082</strain>
    </source>
</reference>
<dbReference type="GeneID" id="31408988"/>
<proteinExistence type="predicted"/>
<evidence type="ECO:0000313" key="5">
    <source>
        <dbReference type="Proteomes" id="UP000041601"/>
    </source>
</evidence>
<evidence type="ECO:0000313" key="2">
    <source>
        <dbReference type="EMBL" id="CFQ72666.1"/>
    </source>
</evidence>
<keyword evidence="5" id="KW-1185">Reference proteome</keyword>
<dbReference type="KEGG" id="yet:CH48_3710"/>
<dbReference type="Proteomes" id="UP000041601">
    <property type="component" value="Unassembled WGS sequence"/>
</dbReference>